<dbReference type="Proteomes" id="UP001592530">
    <property type="component" value="Unassembled WGS sequence"/>
</dbReference>
<name>A0ABV6WZY2_9ACTN</name>
<gene>
    <name evidence="2" type="ORF">ACEZDB_12945</name>
</gene>
<reference evidence="2 3" key="1">
    <citation type="submission" date="2024-09" db="EMBL/GenBank/DDBJ databases">
        <authorList>
            <person name="Lee S.D."/>
        </authorList>
    </citation>
    <scope>NUCLEOTIDE SEQUENCE [LARGE SCALE GENOMIC DNA]</scope>
    <source>
        <strain evidence="2 3">N1-3</strain>
    </source>
</reference>
<dbReference type="EMBL" id="JBHEZY010000004">
    <property type="protein sequence ID" value="MFC1431551.1"/>
    <property type="molecule type" value="Genomic_DNA"/>
</dbReference>
<sequence>MKERAPEEPAAHTGTIPIRDREVVAALRPSNAGGICLARDTRTRRGPKPQVRSRSAPPRAGRTAPVGHRR</sequence>
<dbReference type="RefSeq" id="WP_380552284.1">
    <property type="nucleotide sequence ID" value="NZ_JBHEZY010000004.1"/>
</dbReference>
<feature type="region of interest" description="Disordered" evidence="1">
    <location>
        <begin position="35"/>
        <end position="70"/>
    </location>
</feature>
<evidence type="ECO:0000313" key="3">
    <source>
        <dbReference type="Proteomes" id="UP001592530"/>
    </source>
</evidence>
<proteinExistence type="predicted"/>
<protein>
    <submittedName>
        <fullName evidence="2">Uncharacterized protein</fullName>
    </submittedName>
</protein>
<comment type="caution">
    <text evidence="2">The sequence shown here is derived from an EMBL/GenBank/DDBJ whole genome shotgun (WGS) entry which is preliminary data.</text>
</comment>
<evidence type="ECO:0000256" key="1">
    <source>
        <dbReference type="SAM" id="MobiDB-lite"/>
    </source>
</evidence>
<organism evidence="2 3">
    <name type="scientific">Streptacidiphilus alkalitolerans</name>
    <dbReference type="NCBI Taxonomy" id="3342712"/>
    <lineage>
        <taxon>Bacteria</taxon>
        <taxon>Bacillati</taxon>
        <taxon>Actinomycetota</taxon>
        <taxon>Actinomycetes</taxon>
        <taxon>Kitasatosporales</taxon>
        <taxon>Streptomycetaceae</taxon>
        <taxon>Streptacidiphilus</taxon>
    </lineage>
</organism>
<accession>A0ABV6WZY2</accession>
<evidence type="ECO:0000313" key="2">
    <source>
        <dbReference type="EMBL" id="MFC1431551.1"/>
    </source>
</evidence>